<dbReference type="GO" id="GO:0003824">
    <property type="term" value="F:catalytic activity"/>
    <property type="evidence" value="ECO:0007669"/>
    <property type="project" value="InterPro"/>
</dbReference>
<protein>
    <submittedName>
        <fullName evidence="3">Amidase</fullName>
    </submittedName>
</protein>
<accession>A0A4D7B5L0</accession>
<dbReference type="AlphaFoldDB" id="A0A4D7B5L0"/>
<dbReference type="InterPro" id="IPR000120">
    <property type="entry name" value="Amidase"/>
</dbReference>
<evidence type="ECO:0000313" key="4">
    <source>
        <dbReference type="Proteomes" id="UP000298781"/>
    </source>
</evidence>
<organism evidence="3 4">
    <name type="scientific">Phreatobacter stygius</name>
    <dbReference type="NCBI Taxonomy" id="1940610"/>
    <lineage>
        <taxon>Bacteria</taxon>
        <taxon>Pseudomonadati</taxon>
        <taxon>Pseudomonadota</taxon>
        <taxon>Alphaproteobacteria</taxon>
        <taxon>Hyphomicrobiales</taxon>
        <taxon>Phreatobacteraceae</taxon>
        <taxon>Phreatobacter</taxon>
    </lineage>
</organism>
<dbReference type="Proteomes" id="UP000298781">
    <property type="component" value="Chromosome"/>
</dbReference>
<dbReference type="InterPro" id="IPR023631">
    <property type="entry name" value="Amidase_dom"/>
</dbReference>
<gene>
    <name evidence="3" type="ORF">E8M01_31250</name>
</gene>
<dbReference type="PANTHER" id="PTHR11895:SF7">
    <property type="entry name" value="GLUTAMYL-TRNA(GLN) AMIDOTRANSFERASE SUBUNIT A, MITOCHONDRIAL"/>
    <property type="match status" value="1"/>
</dbReference>
<name>A0A4D7B5L0_9HYPH</name>
<sequence length="474" mass="50767">MTNLHADAGFATAADLSQRYARGDSAPTEVVKAVLDRIDAVNPDINAFSVIMREAAMASASQSDRRLRSGEAGPLEGIPVTIKDAFDVAGQETATNTLALKGPVAATDNIVVERLRRAGAVIIGKTTMSELGWSGISRNPVTGITHNPWGRGLNAGASSAGAGAAAAAGFGPLHLGSDGAGSIRMPSHFCGVFGLKPTYGRVPYAPVSNNDYATFIGPMTRTVADAALMLETMAGPHFLDHTSCEAPPDAYLAKLKASMKGKRVAFSPDLGHARVDDEIADIVRGAARVFSDTLQADVEEVTPDWGPLGPELGRFFWAALWGRRSHLLPEWEDRMGADLVACIREGANFSSAEYIDTRERKFAYVAQMSSFLETWDYLITPVASVAAFPVERVRPAHWPDHAWDWLAWSEFLYPFNMSGHPAASIPCGTTRAGLPVGLQIVSRRFNDLGVLQAAAAFEAAVPMHRRRPDLARAA</sequence>
<proteinExistence type="inferred from homology"/>
<dbReference type="KEGG" id="pstg:E8M01_31250"/>
<dbReference type="InterPro" id="IPR036928">
    <property type="entry name" value="AS_sf"/>
</dbReference>
<dbReference type="Pfam" id="PF01425">
    <property type="entry name" value="Amidase"/>
    <property type="match status" value="1"/>
</dbReference>
<evidence type="ECO:0000256" key="1">
    <source>
        <dbReference type="ARBA" id="ARBA00009199"/>
    </source>
</evidence>
<comment type="similarity">
    <text evidence="1">Belongs to the amidase family.</text>
</comment>
<reference evidence="3 4" key="1">
    <citation type="submission" date="2019-04" db="EMBL/GenBank/DDBJ databases">
        <title>Phreatobacter aquaticus sp. nov.</title>
        <authorList>
            <person name="Choi A."/>
        </authorList>
    </citation>
    <scope>NUCLEOTIDE SEQUENCE [LARGE SCALE GENOMIC DNA]</scope>
    <source>
        <strain evidence="3 4">KCTC 52518</strain>
    </source>
</reference>
<feature type="domain" description="Amidase" evidence="2">
    <location>
        <begin position="29"/>
        <end position="450"/>
    </location>
</feature>
<evidence type="ECO:0000259" key="2">
    <source>
        <dbReference type="Pfam" id="PF01425"/>
    </source>
</evidence>
<dbReference type="RefSeq" id="WP_136963730.1">
    <property type="nucleotide sequence ID" value="NZ_CP039690.1"/>
</dbReference>
<dbReference type="EMBL" id="CP039690">
    <property type="protein sequence ID" value="QCI68311.1"/>
    <property type="molecule type" value="Genomic_DNA"/>
</dbReference>
<dbReference type="Gene3D" id="3.90.1300.10">
    <property type="entry name" value="Amidase signature (AS) domain"/>
    <property type="match status" value="1"/>
</dbReference>
<evidence type="ECO:0000313" key="3">
    <source>
        <dbReference type="EMBL" id="QCI68311.1"/>
    </source>
</evidence>
<dbReference type="PANTHER" id="PTHR11895">
    <property type="entry name" value="TRANSAMIDASE"/>
    <property type="match status" value="1"/>
</dbReference>
<keyword evidence="4" id="KW-1185">Reference proteome</keyword>
<dbReference type="SUPFAM" id="SSF75304">
    <property type="entry name" value="Amidase signature (AS) enzymes"/>
    <property type="match status" value="1"/>
</dbReference>
<dbReference type="OrthoDB" id="9814821at2"/>